<keyword evidence="2" id="KW-1185">Reference proteome</keyword>
<comment type="caution">
    <text evidence="1">The sequence shown here is derived from an EMBL/GenBank/DDBJ whole genome shotgun (WGS) entry which is preliminary data.</text>
</comment>
<reference evidence="1 2" key="1">
    <citation type="submission" date="2019-12" db="EMBL/GenBank/DDBJ databases">
        <authorList>
            <person name="Xu J."/>
        </authorList>
    </citation>
    <scope>NUCLEOTIDE SEQUENCE [LARGE SCALE GENOMIC DNA]</scope>
    <source>
        <strain evidence="1 2">HX-5-24</strain>
    </source>
</reference>
<dbReference type="AlphaFoldDB" id="A0A7C9HMQ1"/>
<dbReference type="PROSITE" id="PS51257">
    <property type="entry name" value="PROKAR_LIPOPROTEIN"/>
    <property type="match status" value="1"/>
</dbReference>
<sequence>MKTYALLVALLALSACKPEKQLADNPQTATGETPIRFVICNTGGSGCFVASRFASFNSCTAHKEWSDMKCDRTTPGRMDCRAQVSEVSATFCTQ</sequence>
<dbReference type="EMBL" id="WOXT01000002">
    <property type="protein sequence ID" value="MUV14692.1"/>
    <property type="molecule type" value="Genomic_DNA"/>
</dbReference>
<gene>
    <name evidence="1" type="ORF">GN331_10800</name>
</gene>
<dbReference type="RefSeq" id="WP_156641978.1">
    <property type="nucleotide sequence ID" value="NZ_WOXT01000002.1"/>
</dbReference>
<evidence type="ECO:0008006" key="3">
    <source>
        <dbReference type="Google" id="ProtNLM"/>
    </source>
</evidence>
<organism evidence="1 2">
    <name type="scientific">Noviluteimonas gilva</name>
    <dbReference type="NCBI Taxonomy" id="2682097"/>
    <lineage>
        <taxon>Bacteria</taxon>
        <taxon>Pseudomonadati</taxon>
        <taxon>Pseudomonadota</taxon>
        <taxon>Gammaproteobacteria</taxon>
        <taxon>Lysobacterales</taxon>
        <taxon>Lysobacteraceae</taxon>
        <taxon>Noviluteimonas</taxon>
    </lineage>
</organism>
<dbReference type="Proteomes" id="UP000479692">
    <property type="component" value="Unassembled WGS sequence"/>
</dbReference>
<evidence type="ECO:0000313" key="2">
    <source>
        <dbReference type="Proteomes" id="UP000479692"/>
    </source>
</evidence>
<name>A0A7C9HMQ1_9GAMM</name>
<protein>
    <recommendedName>
        <fullName evidence="3">Lipoprotein</fullName>
    </recommendedName>
</protein>
<proteinExistence type="predicted"/>
<accession>A0A7C9HMQ1</accession>
<evidence type="ECO:0000313" key="1">
    <source>
        <dbReference type="EMBL" id="MUV14692.1"/>
    </source>
</evidence>